<name>A8MKJ4_ALKOO</name>
<dbReference type="SMART" id="SM00382">
    <property type="entry name" value="AAA"/>
    <property type="match status" value="1"/>
</dbReference>
<evidence type="ECO:0000259" key="1">
    <source>
        <dbReference type="SMART" id="SM00382"/>
    </source>
</evidence>
<dbReference type="Gene3D" id="3.40.50.300">
    <property type="entry name" value="P-loop containing nucleotide triphosphate hydrolases"/>
    <property type="match status" value="1"/>
</dbReference>
<dbReference type="EMBL" id="CP000853">
    <property type="protein sequence ID" value="ABW20326.1"/>
    <property type="molecule type" value="Genomic_DNA"/>
</dbReference>
<dbReference type="InterPro" id="IPR003593">
    <property type="entry name" value="AAA+_ATPase"/>
</dbReference>
<organism evidence="2 3">
    <name type="scientific">Alkaliphilus oremlandii (strain OhILAs)</name>
    <name type="common">Clostridium oremlandii (strain OhILAs)</name>
    <dbReference type="NCBI Taxonomy" id="350688"/>
    <lineage>
        <taxon>Bacteria</taxon>
        <taxon>Bacillati</taxon>
        <taxon>Bacillota</taxon>
        <taxon>Clostridia</taxon>
        <taxon>Peptostreptococcales</taxon>
        <taxon>Natronincolaceae</taxon>
        <taxon>Alkaliphilus</taxon>
    </lineage>
</organism>
<dbReference type="SUPFAM" id="SSF52540">
    <property type="entry name" value="P-loop containing nucleoside triphosphate hydrolases"/>
    <property type="match status" value="1"/>
</dbReference>
<dbReference type="HOGENOM" id="CLU_062999_0_0_9"/>
<sequence length="326" mass="38143">MIEQFVQEILREYEIKRNAARASREKRIQEVYHRIPRIQEIDGELNKTGISISRALIKGVDDPEKTVASFKEYLDQLKRERAILLTENNIPMQYLDENFSCNECRDTGFTQGGQKCKCFKQQLITKAYDMSNLSNVLKKENFKTFNLSLFSDEPFDGQSLSPKQNMLDILNVSEGFVFNFEENNEENLLFYGETGLGKTFLTNCIAKALLDRGKIVIYQTSFKLLEILEDLRFNNDTKDRTKYNLLFEADLLIIDDLGTEMTNTFTNSEIFNIINSRLLSNKKTIVSTNLSPKEMMDRYDDRIFSRLFSKFTVLHFYGKDLRWETR</sequence>
<dbReference type="InterPro" id="IPR027417">
    <property type="entry name" value="P-loop_NTPase"/>
</dbReference>
<dbReference type="PANTHER" id="PTHR30050:SF4">
    <property type="entry name" value="ATP-BINDING PROTEIN RV3427C IN INSERTION SEQUENCE-RELATED"/>
    <property type="match status" value="1"/>
</dbReference>
<evidence type="ECO:0000313" key="3">
    <source>
        <dbReference type="Proteomes" id="UP000000269"/>
    </source>
</evidence>
<dbReference type="STRING" id="350688.Clos_2795"/>
<dbReference type="NCBIfam" id="NF005304">
    <property type="entry name" value="PRK06835.1"/>
    <property type="match status" value="1"/>
</dbReference>
<dbReference type="InterPro" id="IPR013317">
    <property type="entry name" value="DnaA_dom"/>
</dbReference>
<feature type="domain" description="AAA+ ATPase" evidence="1">
    <location>
        <begin position="184"/>
        <end position="309"/>
    </location>
</feature>
<keyword evidence="3" id="KW-1185">Reference proteome</keyword>
<gene>
    <name evidence="2" type="ordered locus">Clos_2795</name>
</gene>
<dbReference type="Pfam" id="PF00308">
    <property type="entry name" value="Bac_DnaA"/>
    <property type="match status" value="1"/>
</dbReference>
<dbReference type="GO" id="GO:0006260">
    <property type="term" value="P:DNA replication"/>
    <property type="evidence" value="ECO:0007669"/>
    <property type="project" value="TreeGrafter"/>
</dbReference>
<dbReference type="AlphaFoldDB" id="A8MKJ4"/>
<reference evidence="3" key="1">
    <citation type="submission" date="2007-10" db="EMBL/GenBank/DDBJ databases">
        <title>Complete genome of Alkaliphilus oremlandii OhILAs.</title>
        <authorList>
            <person name="Copeland A."/>
            <person name="Lucas S."/>
            <person name="Lapidus A."/>
            <person name="Barry K."/>
            <person name="Detter J.C."/>
            <person name="Glavina del Rio T."/>
            <person name="Hammon N."/>
            <person name="Israni S."/>
            <person name="Dalin E."/>
            <person name="Tice H."/>
            <person name="Pitluck S."/>
            <person name="Chain P."/>
            <person name="Malfatti S."/>
            <person name="Shin M."/>
            <person name="Vergez L."/>
            <person name="Schmutz J."/>
            <person name="Larimer F."/>
            <person name="Land M."/>
            <person name="Hauser L."/>
            <person name="Kyrpides N."/>
            <person name="Mikhailova N."/>
            <person name="Stolz J.F."/>
            <person name="Dawson A."/>
            <person name="Fisher E."/>
            <person name="Crable B."/>
            <person name="Perera E."/>
            <person name="Lisak J."/>
            <person name="Ranganathan M."/>
            <person name="Basu P."/>
            <person name="Richardson P."/>
        </authorList>
    </citation>
    <scope>NUCLEOTIDE SEQUENCE [LARGE SCALE GENOMIC DNA]</scope>
    <source>
        <strain evidence="3">OhILAs</strain>
    </source>
</reference>
<accession>A8MKJ4</accession>
<evidence type="ECO:0000313" key="2">
    <source>
        <dbReference type="EMBL" id="ABW20326.1"/>
    </source>
</evidence>
<protein>
    <submittedName>
        <fullName evidence="2">Chromosomal replication initiator DnaA</fullName>
    </submittedName>
</protein>
<dbReference type="Proteomes" id="UP000000269">
    <property type="component" value="Chromosome"/>
</dbReference>
<dbReference type="eggNOG" id="COG1484">
    <property type="taxonomic scope" value="Bacteria"/>
</dbReference>
<proteinExistence type="predicted"/>
<dbReference type="OrthoDB" id="9776217at2"/>
<dbReference type="CDD" id="cd00009">
    <property type="entry name" value="AAA"/>
    <property type="match status" value="1"/>
</dbReference>
<dbReference type="KEGG" id="aoe:Clos_2795"/>
<dbReference type="RefSeq" id="WP_012160633.1">
    <property type="nucleotide sequence ID" value="NC_009922.1"/>
</dbReference>
<dbReference type="PANTHER" id="PTHR30050">
    <property type="entry name" value="CHROMOSOMAL REPLICATION INITIATOR PROTEIN DNAA"/>
    <property type="match status" value="1"/>
</dbReference>